<comment type="caution">
    <text evidence="5">The sequence shown here is derived from an EMBL/GenBank/DDBJ whole genome shotgun (WGS) entry which is preliminary data.</text>
</comment>
<protein>
    <submittedName>
        <fullName evidence="5">LacI family DNA-binding transcriptional regulator</fullName>
    </submittedName>
</protein>
<accession>A0ABQ0BYA8</accession>
<dbReference type="PANTHER" id="PTHR30146:SF152">
    <property type="entry name" value="TRANSCRIPTIONAL REGULATORY PROTEIN"/>
    <property type="match status" value="1"/>
</dbReference>
<evidence type="ECO:0000259" key="4">
    <source>
        <dbReference type="PROSITE" id="PS50932"/>
    </source>
</evidence>
<dbReference type="InterPro" id="IPR025997">
    <property type="entry name" value="SBP_2_dom"/>
</dbReference>
<dbReference type="CDD" id="cd01392">
    <property type="entry name" value="HTH_LacI"/>
    <property type="match status" value="1"/>
</dbReference>
<evidence type="ECO:0000256" key="2">
    <source>
        <dbReference type="ARBA" id="ARBA00023125"/>
    </source>
</evidence>
<gene>
    <name evidence="5" type="ORF">K340107D12_43340</name>
</gene>
<dbReference type="EMBL" id="BAABZQ010000001">
    <property type="protein sequence ID" value="GAA6501518.1"/>
    <property type="molecule type" value="Genomic_DNA"/>
</dbReference>
<dbReference type="Proteomes" id="UP001600941">
    <property type="component" value="Unassembled WGS sequence"/>
</dbReference>
<evidence type="ECO:0000313" key="6">
    <source>
        <dbReference type="Proteomes" id="UP001600941"/>
    </source>
</evidence>
<dbReference type="InterPro" id="IPR010982">
    <property type="entry name" value="Lambda_DNA-bd_dom_sf"/>
</dbReference>
<evidence type="ECO:0000256" key="3">
    <source>
        <dbReference type="ARBA" id="ARBA00023163"/>
    </source>
</evidence>
<dbReference type="SUPFAM" id="SSF53822">
    <property type="entry name" value="Periplasmic binding protein-like I"/>
    <property type="match status" value="1"/>
</dbReference>
<dbReference type="Gene3D" id="1.10.260.40">
    <property type="entry name" value="lambda repressor-like DNA-binding domains"/>
    <property type="match status" value="1"/>
</dbReference>
<dbReference type="InterPro" id="IPR000843">
    <property type="entry name" value="HTH_LacI"/>
</dbReference>
<dbReference type="SMART" id="SM00354">
    <property type="entry name" value="HTH_LACI"/>
    <property type="match status" value="1"/>
</dbReference>
<dbReference type="CDD" id="cd06307">
    <property type="entry name" value="PBP1_sugar_binding"/>
    <property type="match status" value="1"/>
</dbReference>
<sequence>MAKKVTISMVAERAGVSRGTVDRVLNGRPHVKPDVYERVVLAMRALNYIPPSEEQAAVLGLTPPSPGPCRLGVVLPNWQGYFKREIMRGIQDAQALLDAYSVEVIVEECETDIPDESIERMDSLLRQQVQGIAMCAKDHISIVEKIDELYRQGIPVVTFNSDISNSRRLCFIGQDLLQGGRVAGELMVKYLRPEDYLLICVGNSEFNAHRMRMQGFCQRIHESRFASSHIEIIETYNDYALTYQKVKAVLERIPKIKGIYMANHSVSGCVEAIRAVGRQGEIRVISHDLTDETKRLLQKGEIDFTIAQDIYRQGYRPLFVLREYIQQNMEPRPDKDQPAIEIICAENLKGRP</sequence>
<reference evidence="5 6" key="1">
    <citation type="submission" date="2024-04" db="EMBL/GenBank/DDBJ databases">
        <title>Defined microbial consortia suppress multidrug-resistant proinflammatory Enterobacteriaceae via ecological control.</title>
        <authorList>
            <person name="Furuichi M."/>
            <person name="Kawaguchi T."/>
            <person name="Pust M."/>
            <person name="Yasuma K."/>
            <person name="Plichta D."/>
            <person name="Hasegawa N."/>
            <person name="Ohya T."/>
            <person name="Bhattarai S."/>
            <person name="Sasajima S."/>
            <person name="Aoto Y."/>
            <person name="Tuganbaev T."/>
            <person name="Yaginuma M."/>
            <person name="Ueda M."/>
            <person name="Okahashi N."/>
            <person name="Amafuji K."/>
            <person name="Kiridooshi Y."/>
            <person name="Sugita K."/>
            <person name="Strazar M."/>
            <person name="Skelly A."/>
            <person name="Suda W."/>
            <person name="Hattori M."/>
            <person name="Nakamoto N."/>
            <person name="Caballero S."/>
            <person name="Norman J."/>
            <person name="Olle B."/>
            <person name="Tanoue T."/>
            <person name="Arita M."/>
            <person name="Bucci V."/>
            <person name="Atarashi K."/>
            <person name="Xavier R."/>
            <person name="Honda K."/>
        </authorList>
    </citation>
    <scope>NUCLEOTIDE SEQUENCE [LARGE SCALE GENOMIC DNA]</scope>
    <source>
        <strain evidence="6">k34-0107-D12</strain>
    </source>
</reference>
<keyword evidence="6" id="KW-1185">Reference proteome</keyword>
<dbReference type="GO" id="GO:0003677">
    <property type="term" value="F:DNA binding"/>
    <property type="evidence" value="ECO:0007669"/>
    <property type="project" value="UniProtKB-KW"/>
</dbReference>
<keyword evidence="2 5" id="KW-0238">DNA-binding</keyword>
<dbReference type="Pfam" id="PF13407">
    <property type="entry name" value="Peripla_BP_4"/>
    <property type="match status" value="1"/>
</dbReference>
<dbReference type="RefSeq" id="WP_225305355.1">
    <property type="nucleotide sequence ID" value="NZ_AP031413.1"/>
</dbReference>
<feature type="domain" description="HTH lacI-type" evidence="4">
    <location>
        <begin position="5"/>
        <end position="59"/>
    </location>
</feature>
<dbReference type="Gene3D" id="3.40.50.2300">
    <property type="match status" value="2"/>
</dbReference>
<dbReference type="SUPFAM" id="SSF47413">
    <property type="entry name" value="lambda repressor-like DNA-binding domains"/>
    <property type="match status" value="1"/>
</dbReference>
<keyword evidence="3" id="KW-0804">Transcription</keyword>
<dbReference type="PANTHER" id="PTHR30146">
    <property type="entry name" value="LACI-RELATED TRANSCRIPTIONAL REPRESSOR"/>
    <property type="match status" value="1"/>
</dbReference>
<dbReference type="InterPro" id="IPR028082">
    <property type="entry name" value="Peripla_BP_I"/>
</dbReference>
<evidence type="ECO:0000256" key="1">
    <source>
        <dbReference type="ARBA" id="ARBA00023015"/>
    </source>
</evidence>
<proteinExistence type="predicted"/>
<keyword evidence="1" id="KW-0805">Transcription regulation</keyword>
<name>A0ABQ0BYA8_9FIRM</name>
<dbReference type="Pfam" id="PF00356">
    <property type="entry name" value="LacI"/>
    <property type="match status" value="1"/>
</dbReference>
<evidence type="ECO:0000313" key="5">
    <source>
        <dbReference type="EMBL" id="GAA6501518.1"/>
    </source>
</evidence>
<dbReference type="PROSITE" id="PS50932">
    <property type="entry name" value="HTH_LACI_2"/>
    <property type="match status" value="1"/>
</dbReference>
<organism evidence="5 6">
    <name type="scientific">Blautia parvula</name>
    <dbReference type="NCBI Taxonomy" id="2877527"/>
    <lineage>
        <taxon>Bacteria</taxon>
        <taxon>Bacillati</taxon>
        <taxon>Bacillota</taxon>
        <taxon>Clostridia</taxon>
        <taxon>Lachnospirales</taxon>
        <taxon>Lachnospiraceae</taxon>
        <taxon>Blautia</taxon>
    </lineage>
</organism>